<feature type="chain" id="PRO_5045099761" evidence="1">
    <location>
        <begin position="28"/>
        <end position="174"/>
    </location>
</feature>
<proteinExistence type="predicted"/>
<protein>
    <submittedName>
        <fullName evidence="2">Uncharacterized protein</fullName>
    </submittedName>
</protein>
<sequence length="174" mass="16502">MTEMFKRLAGSLASGAVLAILCMPANAAGISVGGVGGVSVGGGSASANVGSSGTPANGSANASIGTNSANATASIGSSGVTPAVGGTSGVANVTLGTDNATVAVGTGTGLGVGVGVGTTPTTIGIPSNPNLPGIAANLSSGQLARMKKRCVEVINNEGTYDSDLRQLCLQLARR</sequence>
<evidence type="ECO:0000313" key="2">
    <source>
        <dbReference type="EMBL" id="MET2832944.1"/>
    </source>
</evidence>
<evidence type="ECO:0000256" key="1">
    <source>
        <dbReference type="SAM" id="SignalP"/>
    </source>
</evidence>
<name>A0ABV2DS96_9HYPH</name>
<reference evidence="2 3" key="1">
    <citation type="submission" date="2024-06" db="EMBL/GenBank/DDBJ databases">
        <authorList>
            <person name="Kim D.-U."/>
        </authorList>
    </citation>
    <scope>NUCLEOTIDE SEQUENCE [LARGE SCALE GENOMIC DNA]</scope>
    <source>
        <strain evidence="2 3">KACC15460</strain>
    </source>
</reference>
<organism evidence="2 3">
    <name type="scientific">Mesorhizobium shangrilense</name>
    <dbReference type="NCBI Taxonomy" id="460060"/>
    <lineage>
        <taxon>Bacteria</taxon>
        <taxon>Pseudomonadati</taxon>
        <taxon>Pseudomonadota</taxon>
        <taxon>Alphaproteobacteria</taxon>
        <taxon>Hyphomicrobiales</taxon>
        <taxon>Phyllobacteriaceae</taxon>
        <taxon>Mesorhizobium</taxon>
    </lineage>
</organism>
<dbReference type="RefSeq" id="WP_354465149.1">
    <property type="nucleotide sequence ID" value="NZ_JBEWSZ010000016.1"/>
</dbReference>
<keyword evidence="3" id="KW-1185">Reference proteome</keyword>
<keyword evidence="1" id="KW-0732">Signal</keyword>
<dbReference type="Proteomes" id="UP001548832">
    <property type="component" value="Unassembled WGS sequence"/>
</dbReference>
<dbReference type="EMBL" id="JBEWSZ010000016">
    <property type="protein sequence ID" value="MET2832944.1"/>
    <property type="molecule type" value="Genomic_DNA"/>
</dbReference>
<evidence type="ECO:0000313" key="3">
    <source>
        <dbReference type="Proteomes" id="UP001548832"/>
    </source>
</evidence>
<accession>A0ABV2DS96</accession>
<gene>
    <name evidence="2" type="ORF">ABVQ20_39200</name>
</gene>
<feature type="signal peptide" evidence="1">
    <location>
        <begin position="1"/>
        <end position="27"/>
    </location>
</feature>
<comment type="caution">
    <text evidence="2">The sequence shown here is derived from an EMBL/GenBank/DDBJ whole genome shotgun (WGS) entry which is preliminary data.</text>
</comment>